<feature type="region of interest" description="Disordered" evidence="1">
    <location>
        <begin position="69"/>
        <end position="108"/>
    </location>
</feature>
<keyword evidence="4" id="KW-1185">Reference proteome</keyword>
<protein>
    <recommendedName>
        <fullName evidence="2">Deoxyribonuclease NucA/NucB domain-containing protein</fullName>
    </recommendedName>
</protein>
<reference evidence="3 4" key="1">
    <citation type="submission" date="2023-04" db="EMBL/GenBank/DDBJ databases">
        <title>Forest soil microbial communities from Buena Vista Peninsula, Colon Province, Panama.</title>
        <authorList>
            <person name="Bouskill N."/>
        </authorList>
    </citation>
    <scope>NUCLEOTIDE SEQUENCE [LARGE SCALE GENOMIC DNA]</scope>
    <source>
        <strain evidence="3 4">GGS1</strain>
    </source>
</reference>
<evidence type="ECO:0000313" key="3">
    <source>
        <dbReference type="EMBL" id="MDH6222956.1"/>
    </source>
</evidence>
<gene>
    <name evidence="3" type="ORF">M2283_010308</name>
</gene>
<accession>A0ABT6M4N5</accession>
<comment type="caution">
    <text evidence="3">The sequence shown here is derived from an EMBL/GenBank/DDBJ whole genome shotgun (WGS) entry which is preliminary data.</text>
</comment>
<evidence type="ECO:0000313" key="4">
    <source>
        <dbReference type="Proteomes" id="UP001160499"/>
    </source>
</evidence>
<sequence length="852" mass="93810">MSDEDLPRPSRHRALPGTERKAMTLRRPMLRRSRILVAILAALAALLSAAPQAAADSDVQTFTRTSFTTLDGKPVRAPAPPKSEKERQKRQKASAKETPQQAKRRTDLTAKLPHRDQVAPSIEMVDMTECWKAVAPNTGGTVTLTHFTWCSVGLFLVEDVRCENNICKTVGSITFRASVQGSGNQGPSSSDDRKTRVWLALDDPVVSNPPPRMDRELKFTGECSTTTPGTSCRIGENGATDTLDQWMIAGHAFFDFYLPQGTLTDTDKIAYGDFMIKSEVLGNPLNEDSFIPGPDSGFRCDSSSKVNYYGCVYPDVVSQFWLKATPDVAAEAKHVWKAQHQSDLTLPLSGDRKQIPGSRLSGSSLERMVNEADRKANNSKSAGYCRKYWGTGYSQNNTMQCDEYPFQSTHQGSAMGGAGTSHFSVQVIPTDQNRNGGAELNDFYNAQRILDQDKFYVDVLSADGKPYGQEDAEPAGIIAPVTYPTCTDNRSPEVQAVTAKAPPTDTFLDYARTTPDGWTGGDSTFSVALPDGRILWVFSDTFLGPLNADGTRPTSARLVNDSFVIQDDNHLTTITGGTKDSPEGLMPPANDTHWYWAGDAMIATIGGTKYLQVMYQEYEKFGPGAWDFRFHRNVVATYSLDHLSEPDRIDQLPSTAKVGWGSALLPASRSGDGYTYIYGVNDAPTNKKMRIARVKGSDLSRDEDWQFLNSDSGNWMRGEREGNDVLTGVANEYSVSPWNGGFVLLSQDSTEAFSGKIRIWSSCSSPYGPFGAWTGHDEVYWTPEGGPYGSYADGSVFTYNAHAHPVLQNGNIWTFSYNVNSLDNRVLPEAHHYRDPSIYKPRFVSFRLVPGS</sequence>
<dbReference type="Pfam" id="PF14040">
    <property type="entry name" value="DNase_NucA_NucB"/>
    <property type="match status" value="1"/>
</dbReference>
<proteinExistence type="predicted"/>
<dbReference type="RefSeq" id="WP_280883526.1">
    <property type="nucleotide sequence ID" value="NZ_JARXVH010000054.1"/>
</dbReference>
<feature type="domain" description="Deoxyribonuclease NucA/NucB" evidence="2">
    <location>
        <begin position="371"/>
        <end position="457"/>
    </location>
</feature>
<dbReference type="EMBL" id="JARXVH010000054">
    <property type="protein sequence ID" value="MDH6222956.1"/>
    <property type="molecule type" value="Genomic_DNA"/>
</dbReference>
<dbReference type="InterPro" id="IPR006311">
    <property type="entry name" value="TAT_signal"/>
</dbReference>
<organism evidence="3 4">
    <name type="scientific">Streptomyces pseudovenezuelae</name>
    <dbReference type="NCBI Taxonomy" id="67350"/>
    <lineage>
        <taxon>Bacteria</taxon>
        <taxon>Bacillati</taxon>
        <taxon>Actinomycetota</taxon>
        <taxon>Actinomycetes</taxon>
        <taxon>Kitasatosporales</taxon>
        <taxon>Streptomycetaceae</taxon>
        <taxon>Streptomyces</taxon>
        <taxon>Streptomyces aurantiacus group</taxon>
    </lineage>
</organism>
<evidence type="ECO:0000259" key="2">
    <source>
        <dbReference type="Pfam" id="PF14040"/>
    </source>
</evidence>
<dbReference type="InterPro" id="IPR029476">
    <property type="entry name" value="DNase_NucA_NucB"/>
</dbReference>
<dbReference type="Proteomes" id="UP001160499">
    <property type="component" value="Unassembled WGS sequence"/>
</dbReference>
<dbReference type="PROSITE" id="PS51318">
    <property type="entry name" value="TAT"/>
    <property type="match status" value="1"/>
</dbReference>
<feature type="region of interest" description="Disordered" evidence="1">
    <location>
        <begin position="1"/>
        <end position="26"/>
    </location>
</feature>
<name>A0ABT6M4N5_9ACTN</name>
<evidence type="ECO:0000256" key="1">
    <source>
        <dbReference type="SAM" id="MobiDB-lite"/>
    </source>
</evidence>